<name>A0A517MT33_9BACT</name>
<dbReference type="InterPro" id="IPR002035">
    <property type="entry name" value="VWF_A"/>
</dbReference>
<dbReference type="SUPFAM" id="SSF53300">
    <property type="entry name" value="vWA-like"/>
    <property type="match status" value="1"/>
</dbReference>
<feature type="transmembrane region" description="Helical" evidence="1">
    <location>
        <begin position="63"/>
        <end position="82"/>
    </location>
</feature>
<keyword evidence="1" id="KW-1133">Transmembrane helix</keyword>
<evidence type="ECO:0000313" key="4">
    <source>
        <dbReference type="Proteomes" id="UP000319852"/>
    </source>
</evidence>
<dbReference type="EMBL" id="CP036263">
    <property type="protein sequence ID" value="QDS97957.1"/>
    <property type="molecule type" value="Genomic_DNA"/>
</dbReference>
<dbReference type="OrthoDB" id="9807628at2"/>
<dbReference type="PANTHER" id="PTHR22550">
    <property type="entry name" value="SPORE GERMINATION PROTEIN"/>
    <property type="match status" value="1"/>
</dbReference>
<dbReference type="SMART" id="SM00327">
    <property type="entry name" value="VWA"/>
    <property type="match status" value="1"/>
</dbReference>
<dbReference type="RefSeq" id="WP_145058746.1">
    <property type="nucleotide sequence ID" value="NZ_CP036263.1"/>
</dbReference>
<gene>
    <name evidence="3" type="ORF">HG15A2_12270</name>
</gene>
<dbReference type="AlphaFoldDB" id="A0A517MT33"/>
<evidence type="ECO:0000259" key="2">
    <source>
        <dbReference type="SMART" id="SM00327"/>
    </source>
</evidence>
<evidence type="ECO:0000313" key="3">
    <source>
        <dbReference type="EMBL" id="QDS97957.1"/>
    </source>
</evidence>
<keyword evidence="4" id="KW-1185">Reference proteome</keyword>
<proteinExistence type="predicted"/>
<dbReference type="PANTHER" id="PTHR22550:SF14">
    <property type="entry name" value="VWFA DOMAIN-CONTAINING PROTEIN"/>
    <property type="match status" value="1"/>
</dbReference>
<dbReference type="Proteomes" id="UP000319852">
    <property type="component" value="Chromosome"/>
</dbReference>
<dbReference type="Pfam" id="PF13519">
    <property type="entry name" value="VWA_2"/>
    <property type="match status" value="1"/>
</dbReference>
<accession>A0A517MT33</accession>
<keyword evidence="1" id="KW-0472">Membrane</keyword>
<evidence type="ECO:0000256" key="1">
    <source>
        <dbReference type="SAM" id="Phobius"/>
    </source>
</evidence>
<organism evidence="3 4">
    <name type="scientific">Adhaeretor mobilis</name>
    <dbReference type="NCBI Taxonomy" id="1930276"/>
    <lineage>
        <taxon>Bacteria</taxon>
        <taxon>Pseudomonadati</taxon>
        <taxon>Planctomycetota</taxon>
        <taxon>Planctomycetia</taxon>
        <taxon>Pirellulales</taxon>
        <taxon>Lacipirellulaceae</taxon>
        <taxon>Adhaeretor</taxon>
    </lineage>
</organism>
<protein>
    <recommendedName>
        <fullName evidence="2">VWFA domain-containing protein</fullName>
    </recommendedName>
</protein>
<dbReference type="InterPro" id="IPR050768">
    <property type="entry name" value="UPF0353/GerABKA_families"/>
</dbReference>
<reference evidence="3 4" key="1">
    <citation type="submission" date="2019-02" db="EMBL/GenBank/DDBJ databases">
        <title>Deep-cultivation of Planctomycetes and their phenomic and genomic characterization uncovers novel biology.</title>
        <authorList>
            <person name="Wiegand S."/>
            <person name="Jogler M."/>
            <person name="Boedeker C."/>
            <person name="Pinto D."/>
            <person name="Vollmers J."/>
            <person name="Rivas-Marin E."/>
            <person name="Kohn T."/>
            <person name="Peeters S.H."/>
            <person name="Heuer A."/>
            <person name="Rast P."/>
            <person name="Oberbeckmann S."/>
            <person name="Bunk B."/>
            <person name="Jeske O."/>
            <person name="Meyerdierks A."/>
            <person name="Storesund J.E."/>
            <person name="Kallscheuer N."/>
            <person name="Luecker S."/>
            <person name="Lage O.M."/>
            <person name="Pohl T."/>
            <person name="Merkel B.J."/>
            <person name="Hornburger P."/>
            <person name="Mueller R.-W."/>
            <person name="Bruemmer F."/>
            <person name="Labrenz M."/>
            <person name="Spormann A.M."/>
            <person name="Op den Camp H."/>
            <person name="Overmann J."/>
            <person name="Amann R."/>
            <person name="Jetten M.S.M."/>
            <person name="Mascher T."/>
            <person name="Medema M.H."/>
            <person name="Devos D.P."/>
            <person name="Kaster A.-K."/>
            <person name="Ovreas L."/>
            <person name="Rohde M."/>
            <person name="Galperin M.Y."/>
            <person name="Jogler C."/>
        </authorList>
    </citation>
    <scope>NUCLEOTIDE SEQUENCE [LARGE SCALE GENOMIC DNA]</scope>
    <source>
        <strain evidence="3 4">HG15A2</strain>
    </source>
</reference>
<feature type="domain" description="VWFA" evidence="2">
    <location>
        <begin position="92"/>
        <end position="264"/>
    </location>
</feature>
<sequence>MSILGDFHFIRPAWFLLVPLVVLIWWLERRSQDPMRGWRALMDHDLLAATTVGENTRNRWRGIGILAAWMIAVIAVAGPTWFPEPSPFADDPVPVMLVLRAGETMDQSDLIPTRMERARLKVVDFADARKGQPLGLVTYAGSAHLVLPPTRDTDVVATMAAEISPKIMPKPGDDLASALRLAERTLGDAGGSIVVVGDTVAESKDTALADFREKSNVQVYFLAVARPDTPEIDSIRRAAEATNAQVTLMTADSADIDSLVRQTSRASVTSSAGEGTRWAETGWLLVPLLALFSLSTFRRVCVDSSGEGEE</sequence>
<dbReference type="Gene3D" id="3.40.50.410">
    <property type="entry name" value="von Willebrand factor, type A domain"/>
    <property type="match status" value="1"/>
</dbReference>
<keyword evidence="1" id="KW-0812">Transmembrane</keyword>
<dbReference type="InterPro" id="IPR036465">
    <property type="entry name" value="vWFA_dom_sf"/>
</dbReference>
<dbReference type="KEGG" id="amob:HG15A2_12270"/>
<feature type="transmembrane region" description="Helical" evidence="1">
    <location>
        <begin position="12"/>
        <end position="28"/>
    </location>
</feature>